<keyword evidence="3" id="KW-1133">Transmembrane helix</keyword>
<name>A0A411HGL6_9GAMM</name>
<sequence>MIGRQILPPRSFASHMKKTIAALFLGLCMLPFVPGLYGPFQLDDLSNLEAARAATGTFNEIWHAISQNGTGLLHRPIANLSFYLNYRYFGVAALSYKVVNLILHWLVTLVFWRVAVHLLALLYPDYLSRRRDFAALFIAALWALHPIQVSAVLYVVQRMAELSALFVGLGLLAFLRFIEKPTTATGNPLAILQAAAVWLVVGLGLFSKENAILFPVFVMVIYLVAADPSQHFIRRDQRTRALFAYCGWLPLLVGGLSCLVAVPWLVKDYASREFTLGERLLTEPFVVFRYLGTILFPDIRHMGLYLDDITTREANDPWAWIVLAAILALPLAALVVRRIAPALAFAILWYLAAQLLESTVIPLELAFEHRNYLALFGPMLAIGYYVARFLLDAPMKVARLGLAVPFLGLAAATLVRAHQWSTPDDFINHEAENHPFSPRAQNEMINIDVRAGNVDKVIAGVRKVQQLKPNGFWPLTLDLNVACTVSNHRVQWERMEEMVKNRPEDIMVTGMLLFDADQVTHAMCPQLDVDRFDALLATLGEIYVTNRMPDRAEKMLVLRAHIASFRKDETKALQMLTDAATDNPGGLQAIHELAYYALNLGKLDVSQHAIDELQARVTRYSPAEQYDVDELRGYLAQARNEKAAADTKSHGQN</sequence>
<evidence type="ECO:0000256" key="3">
    <source>
        <dbReference type="SAM" id="Phobius"/>
    </source>
</evidence>
<feature type="transmembrane region" description="Helical" evidence="3">
    <location>
        <begin position="135"/>
        <end position="156"/>
    </location>
</feature>
<evidence type="ECO:0000313" key="5">
    <source>
        <dbReference type="Proteomes" id="UP000291562"/>
    </source>
</evidence>
<keyword evidence="3" id="KW-0812">Transmembrane</keyword>
<dbReference type="PANTHER" id="PTHR44227">
    <property type="match status" value="1"/>
</dbReference>
<accession>A0A411HGL6</accession>
<keyword evidence="5" id="KW-1185">Reference proteome</keyword>
<feature type="transmembrane region" description="Helical" evidence="3">
    <location>
        <begin position="212"/>
        <end position="230"/>
    </location>
</feature>
<dbReference type="RefSeq" id="WP_165371465.1">
    <property type="nucleotide sequence ID" value="NZ_CP035704.1"/>
</dbReference>
<keyword evidence="2" id="KW-0802">TPR repeat</keyword>
<feature type="transmembrane region" description="Helical" evidence="3">
    <location>
        <begin position="318"/>
        <end position="336"/>
    </location>
</feature>
<dbReference type="KEGG" id="xbc:ELE36_03880"/>
<feature type="transmembrane region" description="Helical" evidence="3">
    <location>
        <begin position="242"/>
        <end position="266"/>
    </location>
</feature>
<feature type="transmembrane region" description="Helical" evidence="3">
    <location>
        <begin position="20"/>
        <end position="40"/>
    </location>
</feature>
<gene>
    <name evidence="4" type="ORF">ELE36_03880</name>
</gene>
<dbReference type="EMBL" id="CP035704">
    <property type="protein sequence ID" value="QBB69587.1"/>
    <property type="molecule type" value="Genomic_DNA"/>
</dbReference>
<keyword evidence="3" id="KW-0472">Membrane</keyword>
<evidence type="ECO:0000313" key="4">
    <source>
        <dbReference type="EMBL" id="QBB69587.1"/>
    </source>
</evidence>
<feature type="transmembrane region" description="Helical" evidence="3">
    <location>
        <begin position="190"/>
        <end position="206"/>
    </location>
</feature>
<keyword evidence="1" id="KW-0677">Repeat</keyword>
<dbReference type="PANTHER" id="PTHR44227:SF3">
    <property type="entry name" value="PROTEIN O-MANNOSYL-TRANSFERASE TMTC4"/>
    <property type="match status" value="1"/>
</dbReference>
<feature type="transmembrane region" description="Helical" evidence="3">
    <location>
        <begin position="162"/>
        <end position="178"/>
    </location>
</feature>
<feature type="transmembrane region" description="Helical" evidence="3">
    <location>
        <begin position="372"/>
        <end position="391"/>
    </location>
</feature>
<reference evidence="4 5" key="1">
    <citation type="submission" date="2019-01" db="EMBL/GenBank/DDBJ databases">
        <title>Pseudolysobacter antarctica gen. nov., sp. nov., isolated from Fildes Peninsula, Antarctica.</title>
        <authorList>
            <person name="Wei Z."/>
            <person name="Peng F."/>
        </authorList>
    </citation>
    <scope>NUCLEOTIDE SEQUENCE [LARGE SCALE GENOMIC DNA]</scope>
    <source>
        <strain evidence="4 5">AQ6-296</strain>
    </source>
</reference>
<evidence type="ECO:0008006" key="6">
    <source>
        <dbReference type="Google" id="ProtNLM"/>
    </source>
</evidence>
<evidence type="ECO:0000256" key="2">
    <source>
        <dbReference type="ARBA" id="ARBA00022803"/>
    </source>
</evidence>
<dbReference type="Proteomes" id="UP000291562">
    <property type="component" value="Chromosome"/>
</dbReference>
<dbReference type="InterPro" id="IPR052346">
    <property type="entry name" value="O-mannosyl-transferase_TMTC"/>
</dbReference>
<feature type="transmembrane region" description="Helical" evidence="3">
    <location>
        <begin position="397"/>
        <end position="415"/>
    </location>
</feature>
<organism evidence="4 5">
    <name type="scientific">Pseudolysobacter antarcticus</name>
    <dbReference type="NCBI Taxonomy" id="2511995"/>
    <lineage>
        <taxon>Bacteria</taxon>
        <taxon>Pseudomonadati</taxon>
        <taxon>Pseudomonadota</taxon>
        <taxon>Gammaproteobacteria</taxon>
        <taxon>Lysobacterales</taxon>
        <taxon>Rhodanobacteraceae</taxon>
        <taxon>Pseudolysobacter</taxon>
    </lineage>
</organism>
<feature type="transmembrane region" description="Helical" evidence="3">
    <location>
        <begin position="342"/>
        <end position="360"/>
    </location>
</feature>
<proteinExistence type="predicted"/>
<dbReference type="AlphaFoldDB" id="A0A411HGL6"/>
<evidence type="ECO:0000256" key="1">
    <source>
        <dbReference type="ARBA" id="ARBA00022737"/>
    </source>
</evidence>
<protein>
    <recommendedName>
        <fullName evidence="6">Tetratricopeptide repeat protein</fullName>
    </recommendedName>
</protein>